<name>A0A833YX89_9CHIR</name>
<reference evidence="1 2" key="1">
    <citation type="journal article" date="2020" name="Nature">
        <title>Six reference-quality genomes reveal evolution of bat adaptations.</title>
        <authorList>
            <person name="Jebb D."/>
            <person name="Huang Z."/>
            <person name="Pippel M."/>
            <person name="Hughes G.M."/>
            <person name="Lavrichenko K."/>
            <person name="Devanna P."/>
            <person name="Winkler S."/>
            <person name="Jermiin L.S."/>
            <person name="Skirmuntt E.C."/>
            <person name="Katzourakis A."/>
            <person name="Burkitt-Gray L."/>
            <person name="Ray D.A."/>
            <person name="Sullivan K.A.M."/>
            <person name="Roscito J.G."/>
            <person name="Kirilenko B.M."/>
            <person name="Davalos L.M."/>
            <person name="Corthals A.P."/>
            <person name="Power M.L."/>
            <person name="Jones G."/>
            <person name="Ransome R.D."/>
            <person name="Dechmann D.K.N."/>
            <person name="Locatelli A.G."/>
            <person name="Puechmaille S.J."/>
            <person name="Fedrigo O."/>
            <person name="Jarvis E.D."/>
            <person name="Hiller M."/>
            <person name="Vernes S.C."/>
            <person name="Myers E.W."/>
            <person name="Teeling E.C."/>
        </authorList>
    </citation>
    <scope>NUCLEOTIDE SEQUENCE [LARGE SCALE GENOMIC DNA]</scope>
    <source>
        <strain evidence="1">Bat1K_MPI-CBG_1</strain>
    </source>
</reference>
<sequence>MHTALGLPLPCSLGSWKVGCSSDAELSPSSLEECRRDTVGRKGVKGLLPVGHEEVPRGFGLRTRDRCSDTAGGAGNCRRPASQAQIAGKNQGLPKPWTSIFFPEIWYLRLGKVGKEGLCVCGYSKGLWDFNEDIKSLVLSLYNF</sequence>
<evidence type="ECO:0000313" key="2">
    <source>
        <dbReference type="Proteomes" id="UP000664940"/>
    </source>
</evidence>
<dbReference type="Proteomes" id="UP000664940">
    <property type="component" value="Unassembled WGS sequence"/>
</dbReference>
<dbReference type="EMBL" id="JABVXQ010000011">
    <property type="protein sequence ID" value="KAF6086283.1"/>
    <property type="molecule type" value="Genomic_DNA"/>
</dbReference>
<organism evidence="1 2">
    <name type="scientific">Phyllostomus discolor</name>
    <name type="common">pale spear-nosed bat</name>
    <dbReference type="NCBI Taxonomy" id="89673"/>
    <lineage>
        <taxon>Eukaryota</taxon>
        <taxon>Metazoa</taxon>
        <taxon>Chordata</taxon>
        <taxon>Craniata</taxon>
        <taxon>Vertebrata</taxon>
        <taxon>Euteleostomi</taxon>
        <taxon>Mammalia</taxon>
        <taxon>Eutheria</taxon>
        <taxon>Laurasiatheria</taxon>
        <taxon>Chiroptera</taxon>
        <taxon>Yangochiroptera</taxon>
        <taxon>Phyllostomidae</taxon>
        <taxon>Phyllostominae</taxon>
        <taxon>Phyllostomus</taxon>
    </lineage>
</organism>
<accession>A0A833YX89</accession>
<gene>
    <name evidence="1" type="ORF">HJG60_008475</name>
</gene>
<proteinExistence type="predicted"/>
<evidence type="ECO:0000313" key="1">
    <source>
        <dbReference type="EMBL" id="KAF6086283.1"/>
    </source>
</evidence>
<protein>
    <submittedName>
        <fullName evidence="1">Uncharacterized protein</fullName>
    </submittedName>
</protein>
<dbReference type="AlphaFoldDB" id="A0A833YX89"/>
<comment type="caution">
    <text evidence="1">The sequence shown here is derived from an EMBL/GenBank/DDBJ whole genome shotgun (WGS) entry which is preliminary data.</text>
</comment>